<dbReference type="EMBL" id="CACTIH010009073">
    <property type="protein sequence ID" value="CAA3022593.1"/>
    <property type="molecule type" value="Genomic_DNA"/>
</dbReference>
<proteinExistence type="predicted"/>
<gene>
    <name evidence="1" type="ORF">OLEA9_A110016</name>
</gene>
<dbReference type="AlphaFoldDB" id="A0A8S0UWU7"/>
<evidence type="ECO:0000313" key="2">
    <source>
        <dbReference type="Proteomes" id="UP000594638"/>
    </source>
</evidence>
<sequence length="57" mass="6519">IQIHNRTRWELRTLPRSCGLPPFSSGDFLLQHTIHAHHSSGRNWILKSPTKCEVGSD</sequence>
<keyword evidence="2" id="KW-1185">Reference proteome</keyword>
<comment type="caution">
    <text evidence="1">The sequence shown here is derived from an EMBL/GenBank/DDBJ whole genome shotgun (WGS) entry which is preliminary data.</text>
</comment>
<feature type="non-terminal residue" evidence="1">
    <location>
        <position position="57"/>
    </location>
</feature>
<reference evidence="1 2" key="1">
    <citation type="submission" date="2019-12" db="EMBL/GenBank/DDBJ databases">
        <authorList>
            <person name="Alioto T."/>
            <person name="Alioto T."/>
            <person name="Gomez Garrido J."/>
        </authorList>
    </citation>
    <scope>NUCLEOTIDE SEQUENCE [LARGE SCALE GENOMIC DNA]</scope>
</reference>
<feature type="non-terminal residue" evidence="1">
    <location>
        <position position="1"/>
    </location>
</feature>
<organism evidence="1 2">
    <name type="scientific">Olea europaea subsp. europaea</name>
    <dbReference type="NCBI Taxonomy" id="158383"/>
    <lineage>
        <taxon>Eukaryota</taxon>
        <taxon>Viridiplantae</taxon>
        <taxon>Streptophyta</taxon>
        <taxon>Embryophyta</taxon>
        <taxon>Tracheophyta</taxon>
        <taxon>Spermatophyta</taxon>
        <taxon>Magnoliopsida</taxon>
        <taxon>eudicotyledons</taxon>
        <taxon>Gunneridae</taxon>
        <taxon>Pentapetalae</taxon>
        <taxon>asterids</taxon>
        <taxon>lamiids</taxon>
        <taxon>Lamiales</taxon>
        <taxon>Oleaceae</taxon>
        <taxon>Oleeae</taxon>
        <taxon>Olea</taxon>
    </lineage>
</organism>
<evidence type="ECO:0000313" key="1">
    <source>
        <dbReference type="EMBL" id="CAA3022593.1"/>
    </source>
</evidence>
<dbReference type="Proteomes" id="UP000594638">
    <property type="component" value="Unassembled WGS sequence"/>
</dbReference>
<name>A0A8S0UWU7_OLEEU</name>
<dbReference type="Gramene" id="OE9A110016T1">
    <property type="protein sequence ID" value="OE9A110016C1"/>
    <property type="gene ID" value="OE9A110016"/>
</dbReference>
<protein>
    <submittedName>
        <fullName evidence="1">Uncharacterized protein</fullName>
    </submittedName>
</protein>
<accession>A0A8S0UWU7</accession>